<dbReference type="GO" id="GO:0016301">
    <property type="term" value="F:kinase activity"/>
    <property type="evidence" value="ECO:0007669"/>
    <property type="project" value="UniProtKB-KW"/>
</dbReference>
<dbReference type="PANTHER" id="PTHR10584:SF166">
    <property type="entry name" value="RIBOKINASE"/>
    <property type="match status" value="1"/>
</dbReference>
<dbReference type="InterPro" id="IPR011611">
    <property type="entry name" value="PfkB_dom"/>
</dbReference>
<dbReference type="Gene3D" id="3.40.1190.20">
    <property type="match status" value="1"/>
</dbReference>
<evidence type="ECO:0000256" key="2">
    <source>
        <dbReference type="ARBA" id="ARBA00022777"/>
    </source>
</evidence>
<evidence type="ECO:0000313" key="5">
    <source>
        <dbReference type="Proteomes" id="UP000830167"/>
    </source>
</evidence>
<evidence type="ECO:0000256" key="1">
    <source>
        <dbReference type="ARBA" id="ARBA00022679"/>
    </source>
</evidence>
<sequence>MADGRGPKVLLAGHNSLDIIPDLSSLAAGFAAFRPGSLIHTQGVRFATGGAVLNTGLALHRLGMRVRLLIKVGRDPFGQILQTLITDQLNIATECGQTELMLVEEEAAGTSFTLVLSPKNADRMFVGYSGTNQTFSASDVKEDDLEDVALFHFGYPPLLEKMYSDGGKALAALFAHVRRRGIVTSLDMCMPDVQGESSRVDWPSFLANVLPHVDVFMPSMEEIMFMLDRERFDAIKSSGREFIASITERDLVSIGQALVDMGARIVGLKLGDYGLYMRTGSCHSDNAGDIVRPRWWKSLCRMDWSDRELYIPCFSVLVTGTTGAGDCTIAGFLSGMLHELTIETCMTHAVAVGACSVEQVDATSGVPSWKDVQDRIKQGWPMLESGIPLKDWKQHDGVYYGPRDRNRVHG</sequence>
<gene>
    <name evidence="4" type="ORF">LSG31_17030</name>
</gene>
<protein>
    <submittedName>
        <fullName evidence="4">Carbohydrate kinase family protein</fullName>
    </submittedName>
</protein>
<dbReference type="PANTHER" id="PTHR10584">
    <property type="entry name" value="SUGAR KINASE"/>
    <property type="match status" value="1"/>
</dbReference>
<dbReference type="RefSeq" id="WP_347439549.1">
    <property type="nucleotide sequence ID" value="NZ_CP089291.1"/>
</dbReference>
<dbReference type="EMBL" id="CP089291">
    <property type="protein sequence ID" value="UOF92907.1"/>
    <property type="molecule type" value="Genomic_DNA"/>
</dbReference>
<dbReference type="Pfam" id="PF00294">
    <property type="entry name" value="PfkB"/>
    <property type="match status" value="1"/>
</dbReference>
<evidence type="ECO:0000313" key="4">
    <source>
        <dbReference type="EMBL" id="UOF92907.1"/>
    </source>
</evidence>
<keyword evidence="5" id="KW-1185">Reference proteome</keyword>
<keyword evidence="2 4" id="KW-0418">Kinase</keyword>
<dbReference type="SUPFAM" id="SSF53613">
    <property type="entry name" value="Ribokinase-like"/>
    <property type="match status" value="1"/>
</dbReference>
<reference evidence="4" key="1">
    <citation type="submission" date="2021-12" db="EMBL/GenBank/DDBJ databases">
        <title>Alicyclobacillaceae gen. nov., sp. nov., isolated from chalcocite enrichment system.</title>
        <authorList>
            <person name="Jiang Z."/>
        </authorList>
    </citation>
    <scope>NUCLEOTIDE SEQUENCE</scope>
    <source>
        <strain evidence="4">MYW30-H2</strain>
    </source>
</reference>
<proteinExistence type="predicted"/>
<dbReference type="InterPro" id="IPR029056">
    <property type="entry name" value="Ribokinase-like"/>
</dbReference>
<evidence type="ECO:0000259" key="3">
    <source>
        <dbReference type="Pfam" id="PF00294"/>
    </source>
</evidence>
<feature type="domain" description="Carbohydrate kinase PfkB" evidence="3">
    <location>
        <begin position="29"/>
        <end position="368"/>
    </location>
</feature>
<name>A0ABY4CQY3_9BACL</name>
<accession>A0ABY4CQY3</accession>
<keyword evidence="1" id="KW-0808">Transferase</keyword>
<dbReference type="Proteomes" id="UP000830167">
    <property type="component" value="Chromosome"/>
</dbReference>
<organism evidence="4 5">
    <name type="scientific">Fodinisporobacter ferrooxydans</name>
    <dbReference type="NCBI Taxonomy" id="2901836"/>
    <lineage>
        <taxon>Bacteria</taxon>
        <taxon>Bacillati</taxon>
        <taxon>Bacillota</taxon>
        <taxon>Bacilli</taxon>
        <taxon>Bacillales</taxon>
        <taxon>Alicyclobacillaceae</taxon>
        <taxon>Fodinisporobacter</taxon>
    </lineage>
</organism>